<gene>
    <name evidence="1" type="ORF">SAMN02982989_0229</name>
</gene>
<proteinExistence type="predicted"/>
<accession>A0A1X7CF61</accession>
<dbReference type="EMBL" id="FXAF01000001">
    <property type="protein sequence ID" value="SME95510.1"/>
    <property type="molecule type" value="Genomic_DNA"/>
</dbReference>
<organism evidence="1 2">
    <name type="scientific">Xaviernesmea oryzae</name>
    <dbReference type="NCBI Taxonomy" id="464029"/>
    <lineage>
        <taxon>Bacteria</taxon>
        <taxon>Pseudomonadati</taxon>
        <taxon>Pseudomonadota</taxon>
        <taxon>Alphaproteobacteria</taxon>
        <taxon>Hyphomicrobiales</taxon>
        <taxon>Rhizobiaceae</taxon>
        <taxon>Rhizobium/Agrobacterium group</taxon>
        <taxon>Xaviernesmea</taxon>
    </lineage>
</organism>
<keyword evidence="2" id="KW-1185">Reference proteome</keyword>
<evidence type="ECO:0000313" key="1">
    <source>
        <dbReference type="EMBL" id="SME95510.1"/>
    </source>
</evidence>
<protein>
    <submittedName>
        <fullName evidence="1">Uncharacterized protein</fullName>
    </submittedName>
</protein>
<name>A0A1X7CF61_9HYPH</name>
<reference evidence="2" key="1">
    <citation type="submission" date="2017-04" db="EMBL/GenBank/DDBJ databases">
        <authorList>
            <person name="Varghese N."/>
            <person name="Submissions S."/>
        </authorList>
    </citation>
    <scope>NUCLEOTIDE SEQUENCE [LARGE SCALE GENOMIC DNA]</scope>
    <source>
        <strain evidence="2">B4P</strain>
    </source>
</reference>
<dbReference type="AlphaFoldDB" id="A0A1X7CF61"/>
<dbReference type="Proteomes" id="UP000192903">
    <property type="component" value="Unassembled WGS sequence"/>
</dbReference>
<evidence type="ECO:0000313" key="2">
    <source>
        <dbReference type="Proteomes" id="UP000192903"/>
    </source>
</evidence>
<sequence length="128" mass="14489">MDNPDFSDYEKRRAEQHEELCRAASSLICISDGLCHLRSCRRLRMCGGPMLPSPHQALAVRAQQEIGLSGKACAELPLCIANQKPEVFKIYKKVMDRLRQIRPDNPELNLVLACAEDAAMRRLPKKRS</sequence>
<dbReference type="STRING" id="464029.SAMN02982989_0229"/>